<organism evidence="1 2">
    <name type="scientific">Scutellospora calospora</name>
    <dbReference type="NCBI Taxonomy" id="85575"/>
    <lineage>
        <taxon>Eukaryota</taxon>
        <taxon>Fungi</taxon>
        <taxon>Fungi incertae sedis</taxon>
        <taxon>Mucoromycota</taxon>
        <taxon>Glomeromycotina</taxon>
        <taxon>Glomeromycetes</taxon>
        <taxon>Diversisporales</taxon>
        <taxon>Gigasporaceae</taxon>
        <taxon>Scutellospora</taxon>
    </lineage>
</organism>
<accession>A0ACA9KNB7</accession>
<proteinExistence type="predicted"/>
<evidence type="ECO:0000313" key="2">
    <source>
        <dbReference type="Proteomes" id="UP000789860"/>
    </source>
</evidence>
<comment type="caution">
    <text evidence="1">The sequence shown here is derived from an EMBL/GenBank/DDBJ whole genome shotgun (WGS) entry which is preliminary data.</text>
</comment>
<reference evidence="1" key="1">
    <citation type="submission" date="2021-06" db="EMBL/GenBank/DDBJ databases">
        <authorList>
            <person name="Kallberg Y."/>
            <person name="Tangrot J."/>
            <person name="Rosling A."/>
        </authorList>
    </citation>
    <scope>NUCLEOTIDE SEQUENCE</scope>
    <source>
        <strain evidence="1">AU212A</strain>
    </source>
</reference>
<protein>
    <submittedName>
        <fullName evidence="1">7279_t:CDS:1</fullName>
    </submittedName>
</protein>
<dbReference type="Proteomes" id="UP000789860">
    <property type="component" value="Unassembled WGS sequence"/>
</dbReference>
<keyword evidence="2" id="KW-1185">Reference proteome</keyword>
<evidence type="ECO:0000313" key="1">
    <source>
        <dbReference type="EMBL" id="CAG8483836.1"/>
    </source>
</evidence>
<name>A0ACA9KNB7_9GLOM</name>
<gene>
    <name evidence="1" type="ORF">SCALOS_LOCUS2538</name>
</gene>
<dbReference type="EMBL" id="CAJVPM010002301">
    <property type="protein sequence ID" value="CAG8483836.1"/>
    <property type="molecule type" value="Genomic_DNA"/>
</dbReference>
<sequence length="146" mass="17390">MPNEIKMIIFQYVRFPANLAVSHRDWSIFARDPQVRAGWIILQYGQIYCLFHAVRLGPKFINVKVARQIIIKGGFLTTYLAKCLLMHYGNYRYDKKLIEMRKFEINKLQLSVFTLLFDSSLLKGNNMKKFYYLPVDLKRLMMRQTL</sequence>